<comment type="similarity">
    <text evidence="1 5">Belongs to the heat shock protein 90 family.</text>
</comment>
<dbReference type="AlphaFoldDB" id="A0A927HYX6"/>
<feature type="binding site" evidence="6">
    <location>
        <position position="88"/>
    </location>
    <ligand>
        <name>ATP</name>
        <dbReference type="ChEBI" id="CHEBI:30616"/>
    </ligand>
</feature>
<dbReference type="PANTHER" id="PTHR11528">
    <property type="entry name" value="HEAT SHOCK PROTEIN 90 FAMILY MEMBER"/>
    <property type="match status" value="1"/>
</dbReference>
<feature type="binding site" evidence="6">
    <location>
        <position position="83"/>
    </location>
    <ligand>
        <name>ATP</name>
        <dbReference type="ChEBI" id="CHEBI:30616"/>
    </ligand>
</feature>
<feature type="binding site" evidence="6">
    <location>
        <position position="334"/>
    </location>
    <ligand>
        <name>ATP</name>
        <dbReference type="ChEBI" id="CHEBI:30616"/>
    </ligand>
</feature>
<feature type="region of interest" description="C" evidence="5">
    <location>
        <begin position="551"/>
        <end position="627"/>
    </location>
</feature>
<dbReference type="InterPro" id="IPR019805">
    <property type="entry name" value="Heat_shock_protein_90_CS"/>
</dbReference>
<evidence type="ECO:0000313" key="8">
    <source>
        <dbReference type="EMBL" id="MBD3846970.1"/>
    </source>
</evidence>
<keyword evidence="4 5" id="KW-0143">Chaperone</keyword>
<dbReference type="Pfam" id="PF13589">
    <property type="entry name" value="HATPase_c_3"/>
    <property type="match status" value="1"/>
</dbReference>
<proteinExistence type="inferred from homology"/>
<keyword evidence="5" id="KW-0963">Cytoplasm</keyword>
<dbReference type="InterPro" id="IPR003594">
    <property type="entry name" value="HATPase_dom"/>
</dbReference>
<comment type="subcellular location">
    <subcellularLocation>
        <location evidence="5">Cytoplasm</location>
    </subcellularLocation>
</comment>
<dbReference type="SUPFAM" id="SSF110942">
    <property type="entry name" value="HSP90 C-terminal domain"/>
    <property type="match status" value="1"/>
</dbReference>
<evidence type="ECO:0000313" key="9">
    <source>
        <dbReference type="Proteomes" id="UP000619295"/>
    </source>
</evidence>
<feature type="domain" description="Histidine kinase/HSP90-like ATPase" evidence="7">
    <location>
        <begin position="30"/>
        <end position="189"/>
    </location>
</feature>
<evidence type="ECO:0000256" key="5">
    <source>
        <dbReference type="HAMAP-Rule" id="MF_00505"/>
    </source>
</evidence>
<dbReference type="Pfam" id="PF00183">
    <property type="entry name" value="HSP90"/>
    <property type="match status" value="1"/>
</dbReference>
<keyword evidence="3 5" id="KW-0067">ATP-binding</keyword>
<dbReference type="CDD" id="cd16927">
    <property type="entry name" value="HATPase_Hsp90-like"/>
    <property type="match status" value="1"/>
</dbReference>
<dbReference type="SUPFAM" id="SSF54211">
    <property type="entry name" value="Ribosomal protein S5 domain 2-like"/>
    <property type="match status" value="1"/>
</dbReference>
<comment type="function">
    <text evidence="5">Molecular chaperone. Has ATPase activity.</text>
</comment>
<dbReference type="InterPro" id="IPR020575">
    <property type="entry name" value="Hsp90_N"/>
</dbReference>
<dbReference type="PRINTS" id="PR00775">
    <property type="entry name" value="HEATSHOCK90"/>
</dbReference>
<evidence type="ECO:0000256" key="4">
    <source>
        <dbReference type="ARBA" id="ARBA00023186"/>
    </source>
</evidence>
<dbReference type="HAMAP" id="MF_00505">
    <property type="entry name" value="HSP90"/>
    <property type="match status" value="1"/>
</dbReference>
<dbReference type="EMBL" id="JACXWY010000008">
    <property type="protein sequence ID" value="MBD3846970.1"/>
    <property type="molecule type" value="Genomic_DNA"/>
</dbReference>
<dbReference type="GO" id="GO:0140662">
    <property type="term" value="F:ATP-dependent protein folding chaperone"/>
    <property type="evidence" value="ECO:0007669"/>
    <property type="project" value="InterPro"/>
</dbReference>
<evidence type="ECO:0000256" key="1">
    <source>
        <dbReference type="ARBA" id="ARBA00008239"/>
    </source>
</evidence>
<dbReference type="GO" id="GO:0016887">
    <property type="term" value="F:ATP hydrolysis activity"/>
    <property type="evidence" value="ECO:0007669"/>
    <property type="project" value="InterPro"/>
</dbReference>
<keyword evidence="9" id="KW-1185">Reference proteome</keyword>
<feature type="binding site" evidence="6">
    <location>
        <begin position="126"/>
        <end position="131"/>
    </location>
    <ligand>
        <name>ATP</name>
        <dbReference type="ChEBI" id="CHEBI:30616"/>
    </ligand>
</feature>
<feature type="region of interest" description="A; substrate-binding" evidence="5">
    <location>
        <begin position="1"/>
        <end position="334"/>
    </location>
</feature>
<feature type="binding site" evidence="6">
    <location>
        <position position="37"/>
    </location>
    <ligand>
        <name>ATP</name>
        <dbReference type="ChEBI" id="CHEBI:30616"/>
    </ligand>
</feature>
<evidence type="ECO:0000256" key="3">
    <source>
        <dbReference type="ARBA" id="ARBA00022840"/>
    </source>
</evidence>
<dbReference type="Gene3D" id="1.20.120.790">
    <property type="entry name" value="Heat shock protein 90, C-terminal domain"/>
    <property type="match status" value="1"/>
</dbReference>
<feature type="region of interest" description="B" evidence="5">
    <location>
        <begin position="335"/>
        <end position="550"/>
    </location>
</feature>
<accession>A0A927HYX6</accession>
<evidence type="ECO:0000259" key="7">
    <source>
        <dbReference type="SMART" id="SM00387"/>
    </source>
</evidence>
<dbReference type="Gene3D" id="3.30.230.80">
    <property type="match status" value="1"/>
</dbReference>
<evidence type="ECO:0000256" key="2">
    <source>
        <dbReference type="ARBA" id="ARBA00022741"/>
    </source>
</evidence>
<keyword evidence="2 5" id="KW-0547">Nucleotide-binding</keyword>
<dbReference type="GO" id="GO:0005524">
    <property type="term" value="F:ATP binding"/>
    <property type="evidence" value="ECO:0007669"/>
    <property type="project" value="UniProtKB-UniRule"/>
</dbReference>
<keyword evidence="5" id="KW-0346">Stress response</keyword>
<dbReference type="InterPro" id="IPR001404">
    <property type="entry name" value="Hsp90_fam"/>
</dbReference>
<dbReference type="Gene3D" id="3.40.50.11260">
    <property type="match status" value="1"/>
</dbReference>
<dbReference type="SUPFAM" id="SSF55874">
    <property type="entry name" value="ATPase domain of HSP90 chaperone/DNA topoisomerase II/histidine kinase"/>
    <property type="match status" value="1"/>
</dbReference>
<feature type="binding site" evidence="6">
    <location>
        <position position="41"/>
    </location>
    <ligand>
        <name>ATP</name>
        <dbReference type="ChEBI" id="CHEBI:30616"/>
    </ligand>
</feature>
<protein>
    <recommendedName>
        <fullName evidence="5">Chaperone protein HtpG</fullName>
    </recommendedName>
    <alternativeName>
        <fullName evidence="5">Heat shock protein HtpG</fullName>
    </alternativeName>
    <alternativeName>
        <fullName evidence="5">High temperature protein G</fullName>
    </alternativeName>
</protein>
<gene>
    <name evidence="5 8" type="primary">htpG</name>
    <name evidence="8" type="ORF">IED13_14770</name>
</gene>
<dbReference type="InterPro" id="IPR036890">
    <property type="entry name" value="HATPase_C_sf"/>
</dbReference>
<evidence type="ECO:0000256" key="6">
    <source>
        <dbReference type="PIRSR" id="PIRSR002583-1"/>
    </source>
</evidence>
<dbReference type="InterPro" id="IPR020568">
    <property type="entry name" value="Ribosomal_Su5_D2-typ_SF"/>
</dbReference>
<dbReference type="NCBIfam" id="NF003555">
    <property type="entry name" value="PRK05218.1"/>
    <property type="match status" value="1"/>
</dbReference>
<reference evidence="8" key="1">
    <citation type="submission" date="2020-09" db="EMBL/GenBank/DDBJ databases">
        <title>Bosea spartocytisi sp. nov. a root nodule endophyte of Spartocytisus supranubius in the high mountain ecosystem fo the Teide National Park (Canary Islands, Spain).</title>
        <authorList>
            <person name="Pulido-Suarez L."/>
            <person name="Peix A."/>
            <person name="Igual J.M."/>
            <person name="Socas-Perez N."/>
            <person name="Velazquez E."/>
            <person name="Flores-Felix J.D."/>
            <person name="Leon-Barrios M."/>
        </authorList>
    </citation>
    <scope>NUCLEOTIDE SEQUENCE</scope>
    <source>
        <strain evidence="8">SSUT16</strain>
    </source>
</reference>
<sequence length="627" mass="68586">MTTTATAEHRSFEADVSRLLHMMVHSVYSDRDVFLRELISNAADACEKLRYEAIGKPELLGEEPKLAITISTDPEAGKLTIADNGIGMSHDEMIEALGTIARSGTRSFMERVATADGKDGAQLIGQFGVGFYSAFMVATKVEVVSRRADSAEAWTWSSDGKGEFSVAPSPLEEAPARGTRVTLHLLEDAKSYAERWTLERIVKEQSGHVPVPISLITEPGADAVALSDGAALWTKPKSEITKDEYADFYRSVAGQYDEPAATIHFRAEGLHEYTALAFVPGARPFDLFDADRKGRIKLYVKRVFITDEAELLPRYLRFVRGIVDTADLPLNVSREMIQDSPLLAAIKKGVTSRVLADLAKLAEQEPDTFRLIWDNFGVVIKEGLYEDFQRRDQLLGLARFRTTASGEGWRSLKDYVGALKENQTAIYYIAGDDASRIASSPQLEGFRARGIEVLLLSDPIDSFWASTAPDFEGKPFKSVTQGAADLGLIPLLDGTAPPSAETSEKISALLASMKEILAEEVADVRSSDRLTESAVCLVASDKGPDRQFERLLSAAGRVDSAAKPILEVNPRHAMISAIASAEDQALRNDLAHLLLDTARVLDGERPTDANAFAERLNRLVTRSFGDS</sequence>
<feature type="binding site" evidence="6">
    <location>
        <begin position="103"/>
        <end position="104"/>
    </location>
    <ligand>
        <name>ATP</name>
        <dbReference type="ChEBI" id="CHEBI:30616"/>
    </ligand>
</feature>
<name>A0A927HYX6_9HYPH</name>
<dbReference type="RefSeq" id="WP_191124619.1">
    <property type="nucleotide sequence ID" value="NZ_JACXWY010000008.1"/>
</dbReference>
<dbReference type="PIRSF" id="PIRSF002583">
    <property type="entry name" value="Hsp90"/>
    <property type="match status" value="1"/>
</dbReference>
<organism evidence="8 9">
    <name type="scientific">Bosea spartocytisi</name>
    <dbReference type="NCBI Taxonomy" id="2773451"/>
    <lineage>
        <taxon>Bacteria</taxon>
        <taxon>Pseudomonadati</taxon>
        <taxon>Pseudomonadota</taxon>
        <taxon>Alphaproteobacteria</taxon>
        <taxon>Hyphomicrobiales</taxon>
        <taxon>Boseaceae</taxon>
        <taxon>Bosea</taxon>
    </lineage>
</organism>
<dbReference type="SMART" id="SM00387">
    <property type="entry name" value="HATPase_c"/>
    <property type="match status" value="1"/>
</dbReference>
<dbReference type="GO" id="GO:0005737">
    <property type="term" value="C:cytoplasm"/>
    <property type="evidence" value="ECO:0007669"/>
    <property type="project" value="UniProtKB-SubCell"/>
</dbReference>
<dbReference type="PROSITE" id="PS00298">
    <property type="entry name" value="HSP90"/>
    <property type="match status" value="1"/>
</dbReference>
<dbReference type="InterPro" id="IPR037196">
    <property type="entry name" value="HSP90_C"/>
</dbReference>
<dbReference type="Gene3D" id="3.30.565.10">
    <property type="entry name" value="Histidine kinase-like ATPase, C-terminal domain"/>
    <property type="match status" value="1"/>
</dbReference>
<dbReference type="GO" id="GO:0051082">
    <property type="term" value="F:unfolded protein binding"/>
    <property type="evidence" value="ECO:0007669"/>
    <property type="project" value="UniProtKB-UniRule"/>
</dbReference>
<feature type="binding site" evidence="6">
    <location>
        <position position="179"/>
    </location>
    <ligand>
        <name>ATP</name>
        <dbReference type="ChEBI" id="CHEBI:30616"/>
    </ligand>
</feature>
<comment type="subunit">
    <text evidence="5">Homodimer.</text>
</comment>
<comment type="caution">
    <text evidence="8">The sequence shown here is derived from an EMBL/GenBank/DDBJ whole genome shotgun (WGS) entry which is preliminary data.</text>
</comment>
<dbReference type="Proteomes" id="UP000619295">
    <property type="component" value="Unassembled WGS sequence"/>
</dbReference>